<keyword evidence="2" id="KW-0812">Transmembrane</keyword>
<dbReference type="EMBL" id="RQTK01000238">
    <property type="protein sequence ID" value="RUS83582.1"/>
    <property type="molecule type" value="Genomic_DNA"/>
</dbReference>
<proteinExistence type="predicted"/>
<dbReference type="GO" id="GO:0005886">
    <property type="term" value="C:plasma membrane"/>
    <property type="evidence" value="ECO:0007669"/>
    <property type="project" value="TreeGrafter"/>
</dbReference>
<dbReference type="AlphaFoldDB" id="A0A433TPQ6"/>
<evidence type="ECO:0000313" key="4">
    <source>
        <dbReference type="EMBL" id="RUS83582.1"/>
    </source>
</evidence>
<comment type="caution">
    <text evidence="4">The sequence shown here is derived from an EMBL/GenBank/DDBJ whole genome shotgun (WGS) entry which is preliminary data.</text>
</comment>
<gene>
    <name evidence="4" type="ORF">EGW08_008636</name>
</gene>
<accession>A0A433TPQ6</accession>
<evidence type="ECO:0000256" key="1">
    <source>
        <dbReference type="SAM" id="MobiDB-lite"/>
    </source>
</evidence>
<dbReference type="Proteomes" id="UP000271974">
    <property type="component" value="Unassembled WGS sequence"/>
</dbReference>
<protein>
    <recommendedName>
        <fullName evidence="3">Senescence domain-containing protein</fullName>
    </recommendedName>
</protein>
<keyword evidence="5" id="KW-1185">Reference proteome</keyword>
<feature type="region of interest" description="Disordered" evidence="1">
    <location>
        <begin position="1"/>
        <end position="92"/>
    </location>
</feature>
<keyword evidence="2" id="KW-0472">Membrane</keyword>
<dbReference type="OrthoDB" id="20821at2759"/>
<feature type="compositionally biased region" description="Polar residues" evidence="1">
    <location>
        <begin position="453"/>
        <end position="463"/>
    </location>
</feature>
<name>A0A433TPQ6_ELYCH</name>
<evidence type="ECO:0000313" key="5">
    <source>
        <dbReference type="Proteomes" id="UP000271974"/>
    </source>
</evidence>
<feature type="compositionally biased region" description="Polar residues" evidence="1">
    <location>
        <begin position="83"/>
        <end position="92"/>
    </location>
</feature>
<feature type="transmembrane region" description="Helical" evidence="2">
    <location>
        <begin position="225"/>
        <end position="248"/>
    </location>
</feature>
<feature type="domain" description="Senescence" evidence="3">
    <location>
        <begin position="225"/>
        <end position="399"/>
    </location>
</feature>
<feature type="compositionally biased region" description="Polar residues" evidence="1">
    <location>
        <begin position="1"/>
        <end position="14"/>
    </location>
</feature>
<dbReference type="PANTHER" id="PTHR21068:SF43">
    <property type="entry name" value="SPARTIN"/>
    <property type="match status" value="1"/>
</dbReference>
<reference evidence="4 5" key="1">
    <citation type="submission" date="2019-01" db="EMBL/GenBank/DDBJ databases">
        <title>A draft genome assembly of the solar-powered sea slug Elysia chlorotica.</title>
        <authorList>
            <person name="Cai H."/>
            <person name="Li Q."/>
            <person name="Fang X."/>
            <person name="Li J."/>
            <person name="Curtis N.E."/>
            <person name="Altenburger A."/>
            <person name="Shibata T."/>
            <person name="Feng M."/>
            <person name="Maeda T."/>
            <person name="Schwartz J.A."/>
            <person name="Shigenobu S."/>
            <person name="Lundholm N."/>
            <person name="Nishiyama T."/>
            <person name="Yang H."/>
            <person name="Hasebe M."/>
            <person name="Li S."/>
            <person name="Pierce S.K."/>
            <person name="Wang J."/>
        </authorList>
    </citation>
    <scope>NUCLEOTIDE SEQUENCE [LARGE SCALE GENOMIC DNA]</scope>
    <source>
        <strain evidence="4">EC2010</strain>
        <tissue evidence="4">Whole organism of an adult</tissue>
    </source>
</reference>
<dbReference type="PANTHER" id="PTHR21068">
    <property type="entry name" value="SPARTIN"/>
    <property type="match status" value="1"/>
</dbReference>
<keyword evidence="2" id="KW-1133">Transmembrane helix</keyword>
<dbReference type="InterPro" id="IPR009686">
    <property type="entry name" value="Senescence/spartin_C"/>
</dbReference>
<evidence type="ECO:0000259" key="3">
    <source>
        <dbReference type="Pfam" id="PF06911"/>
    </source>
</evidence>
<dbReference type="STRING" id="188477.A0A433TPQ6"/>
<feature type="region of interest" description="Disordered" evidence="1">
    <location>
        <begin position="418"/>
        <end position="479"/>
    </location>
</feature>
<feature type="compositionally biased region" description="Basic and acidic residues" evidence="1">
    <location>
        <begin position="27"/>
        <end position="36"/>
    </location>
</feature>
<dbReference type="InterPro" id="IPR045036">
    <property type="entry name" value="Spartin-like"/>
</dbReference>
<evidence type="ECO:0000256" key="2">
    <source>
        <dbReference type="SAM" id="Phobius"/>
    </source>
</evidence>
<feature type="compositionally biased region" description="Basic and acidic residues" evidence="1">
    <location>
        <begin position="443"/>
        <end position="452"/>
    </location>
</feature>
<sequence>MDVKPSRSSPSTNLTEHESPVEPEGFDTEKLLKKDNQPSTSYHSVYDNPDPSLTRGLSESFPDDALHQTSSAESIEDDDYESFPTNFSPKTSTTKLSMAKSKSSKTVTFVDATGAEIEESAKRHTASQASSQVAASRVFSIEDSVQVFYVDCYGRVNAEEATSALHLVRLHPRTDVEMPKVVHPSAFLHVSITNIATFNIGVIINGGAVGAMFRILDLLCQVVKTLVWFILVLAEYGVWFIRTMAAFIRSRARRASHQHRVDPNILQGVLYAKSASNRGVILTNQVVANLHEATMNLSRLIAPRPSAFMPSPIKETQLGTILTVTAEVGATAFGGALDIYTSLADAGNMLVEAVSEETVKTMEHKYGSEYGALVKEAFIAALNVNQAFSNTSKITSLAFVPNTIHIRIKERLGSSSDVALRSEERSGSNNSSEENLHRRKNKTERSKHKDTDSQQSEDNSTSLRKIRRREDKSKWNWSSPNLHDQAVLESRIRSDSESSYFSDLDKILRPTSNGVLAEDTQGTCGSFESDITSQTFINVIQPSQGQSTNFDVIAELEKETEQISNDTSSIPPEQSFISSSITDWCSKDLKSYDHSQVPSRADSFASITPRVSTQKSSGGSVGPLRRLSVYLSRRRQSLHIHAAMARAVERQFSTPDTCSLLGDCQGDSHLSRFYLAATSVTRAKIRRKHREKADEKFLVVVRLTSNLYVPGRSSDT</sequence>
<dbReference type="Pfam" id="PF06911">
    <property type="entry name" value="Senescence"/>
    <property type="match status" value="1"/>
</dbReference>
<feature type="transmembrane region" description="Helical" evidence="2">
    <location>
        <begin position="187"/>
        <end position="213"/>
    </location>
</feature>
<organism evidence="4 5">
    <name type="scientific">Elysia chlorotica</name>
    <name type="common">Eastern emerald elysia</name>
    <name type="synonym">Sea slug</name>
    <dbReference type="NCBI Taxonomy" id="188477"/>
    <lineage>
        <taxon>Eukaryota</taxon>
        <taxon>Metazoa</taxon>
        <taxon>Spiralia</taxon>
        <taxon>Lophotrochozoa</taxon>
        <taxon>Mollusca</taxon>
        <taxon>Gastropoda</taxon>
        <taxon>Heterobranchia</taxon>
        <taxon>Euthyneura</taxon>
        <taxon>Panpulmonata</taxon>
        <taxon>Sacoglossa</taxon>
        <taxon>Placobranchoidea</taxon>
        <taxon>Plakobranchidae</taxon>
        <taxon>Elysia</taxon>
    </lineage>
</organism>
<dbReference type="GO" id="GO:0051301">
    <property type="term" value="P:cell division"/>
    <property type="evidence" value="ECO:0007669"/>
    <property type="project" value="TreeGrafter"/>
</dbReference>